<evidence type="ECO:0000313" key="1">
    <source>
        <dbReference type="EMBL" id="BBG25322.1"/>
    </source>
</evidence>
<evidence type="ECO:0000313" key="3">
    <source>
        <dbReference type="Proteomes" id="UP000322983"/>
    </source>
</evidence>
<dbReference type="RefSeq" id="WP_149528838.1">
    <property type="nucleotide sequence ID" value="NZ_AP018929.1"/>
</dbReference>
<accession>A0A510E6K7</accession>
<dbReference type="GeneID" id="41718942"/>
<organism evidence="1 3">
    <name type="scientific">Sulfuracidifex tepidarius</name>
    <dbReference type="NCBI Taxonomy" id="1294262"/>
    <lineage>
        <taxon>Archaea</taxon>
        <taxon>Thermoproteota</taxon>
        <taxon>Thermoprotei</taxon>
        <taxon>Sulfolobales</taxon>
        <taxon>Sulfolobaceae</taxon>
        <taxon>Sulfuracidifex</taxon>
    </lineage>
</organism>
<protein>
    <submittedName>
        <fullName evidence="1">Uncharacterized protein</fullName>
    </submittedName>
</protein>
<dbReference type="OrthoDB" id="33105at2157"/>
<reference evidence="4" key="1">
    <citation type="submission" date="2018-09" db="EMBL/GenBank/DDBJ databases">
        <title>Complete Genome Sequencing of Sulfolobus sp. JCM 16834.</title>
        <authorList>
            <person name="Kato S."/>
            <person name="Itoh T."/>
            <person name="Ohkuma M."/>
        </authorList>
    </citation>
    <scope>NUCLEOTIDE SEQUENCE [LARGE SCALE GENOMIC DNA]</scope>
    <source>
        <strain evidence="4">IC-007</strain>
    </source>
</reference>
<keyword evidence="3" id="KW-1185">Reference proteome</keyword>
<dbReference type="Proteomes" id="UP000322983">
    <property type="component" value="Chromosome"/>
</dbReference>
<dbReference type="EMBL" id="AP018929">
    <property type="protein sequence ID" value="BBG25322.1"/>
    <property type="molecule type" value="Genomic_DNA"/>
</dbReference>
<dbReference type="KEGG" id="step:IC006_2657"/>
<evidence type="ECO:0000313" key="2">
    <source>
        <dbReference type="EMBL" id="BBG28116.1"/>
    </source>
</evidence>
<dbReference type="EMBL" id="AP018930">
    <property type="protein sequence ID" value="BBG28116.1"/>
    <property type="molecule type" value="Genomic_DNA"/>
</dbReference>
<proteinExistence type="predicted"/>
<dbReference type="AlphaFoldDB" id="A0A510DYL5"/>
<gene>
    <name evidence="1" type="ORF">IC006_2657</name>
    <name evidence="2" type="ORF">IC007_2671</name>
</gene>
<sequence>MPRINIAADANLIEELEQEAKKRGYTIYALTNIAIKSLLKLLKEGEDASVLENIVEYHRLSSSLDLVPVTSWYLENITRLAYEKDPNEYEKICEGVGEQIGSYLKSKANDINDLMEIYNMIKPLMPIRDVQIKDSNGLIEFRIYGTGFSAVSTLCASRIFSKIGESFGLEIKKVDALAGGIVTLIGKFSGPSNKLVT</sequence>
<reference evidence="1 3" key="2">
    <citation type="journal article" date="2020" name="Int. J. Syst. Evol. Microbiol.">
        <title>Sulfuracidifex tepidarius gen. nov., sp. nov. and transfer of Sulfolobus metallicus Huber and Stetter 1992 to the genus Sulfuracidifex as Sulfuracidifex metallicus comb. nov.</title>
        <authorList>
            <person name="Itoh T."/>
            <person name="Miura T."/>
            <person name="Sakai H.D."/>
            <person name="Kato S."/>
            <person name="Ohkuma M."/>
            <person name="Takashina T."/>
        </authorList>
    </citation>
    <scope>NUCLEOTIDE SEQUENCE [LARGE SCALE GENOMIC DNA]</scope>
    <source>
        <strain evidence="1 3">IC-006</strain>
        <strain evidence="2">IC-007</strain>
    </source>
</reference>
<dbReference type="Proteomes" id="UP000325030">
    <property type="component" value="Chromosome"/>
</dbReference>
<accession>A0A510DYL5</accession>
<evidence type="ECO:0000313" key="4">
    <source>
        <dbReference type="Proteomes" id="UP000325030"/>
    </source>
</evidence>
<name>A0A510DYL5_9CREN</name>